<accession>A0A9W4H105</accession>
<reference evidence="6" key="1">
    <citation type="submission" date="2021-06" db="EMBL/GenBank/DDBJ databases">
        <authorList>
            <person name="Arsene-Ploetze F."/>
        </authorList>
    </citation>
    <scope>NUCLEOTIDE SEQUENCE</scope>
    <source>
        <strain evidence="6">SBRY1</strain>
    </source>
</reference>
<proteinExistence type="predicted"/>
<dbReference type="SMART" id="SM00560">
    <property type="entry name" value="LamGL"/>
    <property type="match status" value="1"/>
</dbReference>
<dbReference type="Pfam" id="PF13517">
    <property type="entry name" value="FG-GAP_3"/>
    <property type="match status" value="2"/>
</dbReference>
<sequence>MRSARTRRALAAVLTTALGALSLTTVAAPAHAAAPASAAKPTTALTGEADASAQAVASGQAVAVDSATSPSETVTANPDGSFTLTQTAEPVRKYSGGAWRPLDATLVRNADGTVSPALSTTALTLSGGGTRPLAVMKDTNRSLSLTLPATIGSLPAPTLSGRTATYSEVLPGVDLDVTADNQGGFSETLVVKNATAAANPALTTLTFDTTAKNVTPATDAAGNFTAKDITGATVFAAPAPMMWDSATGTDGTAQIRSATEDSDAPTAGDPETSSSLAPGADAHVAPIKAVYSSGAIALTPDAGLLTGESTVYPLYIDPTYTAGGSAQAWTYTASAYAGTSFWKTTDEVGLRVGYQGWQSPYYKAHTFVRMSVDSRIYGAIIDPDKTHFYATETYAPSCTARPVELWTTGAISSSTTWNNEPAWNTKIDAVSAAHGWSSDCPTASVGWDTHTAMQAIANHPASSITLGLRATDEDDAYGWKKFDHSTMTMTTTYDHRPAIPSPLSTSPSRNCTGGTMGDGDVTLYAGVSDPEGGTLSATFKVTKTTGGATVTTKTVNAASGTKAVYTLTKANLESWLGTSTATKLSWNVTASDGTYTSVDSSTTCTFTFDPTHPGAPNVFDAAGIDCSESALEYQVGKPATFTVTPDTDLGVPAPGHYLYQLNGAAPATTAGTSISVTPTRGTNVLTVTAASIGGNIGDTANCILNATPAATAPEGDLTGDGHPDLTTVGAQAGLPSGYWLAHIPDAGQISASVTNIGAQGPNLGGTPRDWDDTQAITGHFATGAGFNDVLDYNPATGRGSILYGNGDGTALSPTSGNQTDISTLAFQDSDGHLATAVASGGKLYKSVNGGVFQGFPDLLLVVNGNLIDEDSAPSPGLFAGLDDPLTLSHTNPTGNGDWADWNITTALTDGLPGMFARGATTGALYYYSPTDLQTLAAEGPVTPVQLATGGWTSAAAPILQAADLNGDGIPDLRKVDANGNATAYLFDGTALTAQTGQKISSPDHAWPLDDGAGGSTASTAVDTSGNLALTGSASGATWDADDALGNVLTLDGTGSMSTGAALSMSSSFSLSLWAKPSAIGGVIASQDGTKNSGFLLYAQSNREWSFCMATSDTTRAYDCIAGGTAVVGQWAHLTVTYNPATKATDLYVDDRLMAHGTHTAVSGFTGQFTLGNNLNNGARASYFSGSISDAQTWNGTVLTTDEVATMANLPLPAGPYTFSDVADFSGDGKADLVAADGSGNLWIYQGNGSAGFAADNLYIGSGFTGYTFAGIADFTKDGYPDVVALAPNGTLRLYPGDAGHDLLTPSIAFTGNWSGYAFAGVGDFNKDGKSDLIARDTNGDLWLYPGTGSGAGIGTRLQLGTGWTDYTFAGIADIDEDGNLDVIARDPAGLLWNYPGNGSNDVGTRVQIGTGWSNYTFAGIGNFNADTNPDLIARDPNGDLWLYPRTATAFSTRIQIGNSW</sequence>
<dbReference type="PANTHER" id="PTHR44103">
    <property type="entry name" value="PROPROTEIN CONVERTASE P"/>
    <property type="match status" value="1"/>
</dbReference>
<name>A0A9W4H105_9ACTN</name>
<dbReference type="InterPro" id="IPR006558">
    <property type="entry name" value="LamG-like"/>
</dbReference>
<feature type="domain" description="LamG-like jellyroll fold" evidence="5">
    <location>
        <begin position="1066"/>
        <end position="1201"/>
    </location>
</feature>
<keyword evidence="2" id="KW-1015">Disulfide bond</keyword>
<dbReference type="SUPFAM" id="SSF69318">
    <property type="entry name" value="Integrin alpha N-terminal domain"/>
    <property type="match status" value="2"/>
</dbReference>
<evidence type="ECO:0000313" key="6">
    <source>
        <dbReference type="EMBL" id="CAG7640571.1"/>
    </source>
</evidence>
<dbReference type="Proteomes" id="UP001153328">
    <property type="component" value="Unassembled WGS sequence"/>
</dbReference>
<dbReference type="Pfam" id="PF13385">
    <property type="entry name" value="Laminin_G_3"/>
    <property type="match status" value="1"/>
</dbReference>
<keyword evidence="1 4" id="KW-0732">Signal</keyword>
<feature type="region of interest" description="Disordered" evidence="3">
    <location>
        <begin position="259"/>
        <end position="279"/>
    </location>
</feature>
<evidence type="ECO:0000313" key="7">
    <source>
        <dbReference type="Proteomes" id="UP001153328"/>
    </source>
</evidence>
<gene>
    <name evidence="6" type="ORF">SBRY_30443</name>
</gene>
<protein>
    <submittedName>
        <fullName evidence="6">LamG domain protein jellyroll fold domain protein</fullName>
    </submittedName>
</protein>
<comment type="caution">
    <text evidence="6">The sequence shown here is derived from an EMBL/GenBank/DDBJ whole genome shotgun (WGS) entry which is preliminary data.</text>
</comment>
<organism evidence="6 7">
    <name type="scientific">Actinacidiphila bryophytorum</name>
    <dbReference type="NCBI Taxonomy" id="1436133"/>
    <lineage>
        <taxon>Bacteria</taxon>
        <taxon>Bacillati</taxon>
        <taxon>Actinomycetota</taxon>
        <taxon>Actinomycetes</taxon>
        <taxon>Kitasatosporales</taxon>
        <taxon>Streptomycetaceae</taxon>
        <taxon>Actinacidiphila</taxon>
    </lineage>
</organism>
<dbReference type="PROSITE" id="PS51318">
    <property type="entry name" value="TAT"/>
    <property type="match status" value="1"/>
</dbReference>
<dbReference type="InterPro" id="IPR013320">
    <property type="entry name" value="ConA-like_dom_sf"/>
</dbReference>
<dbReference type="PANTHER" id="PTHR44103:SF1">
    <property type="entry name" value="PROPROTEIN CONVERTASE P"/>
    <property type="match status" value="1"/>
</dbReference>
<dbReference type="SUPFAM" id="SSF49899">
    <property type="entry name" value="Concanavalin A-like lectins/glucanases"/>
    <property type="match status" value="1"/>
</dbReference>
<feature type="signal peptide" evidence="4">
    <location>
        <begin position="1"/>
        <end position="32"/>
    </location>
</feature>
<dbReference type="InterPro" id="IPR006311">
    <property type="entry name" value="TAT_signal"/>
</dbReference>
<feature type="chain" id="PRO_5040961650" evidence="4">
    <location>
        <begin position="33"/>
        <end position="1460"/>
    </location>
</feature>
<evidence type="ECO:0000256" key="1">
    <source>
        <dbReference type="ARBA" id="ARBA00022729"/>
    </source>
</evidence>
<dbReference type="Gene3D" id="2.60.120.200">
    <property type="match status" value="1"/>
</dbReference>
<dbReference type="InterPro" id="IPR013517">
    <property type="entry name" value="FG-GAP"/>
</dbReference>
<evidence type="ECO:0000256" key="3">
    <source>
        <dbReference type="SAM" id="MobiDB-lite"/>
    </source>
</evidence>
<dbReference type="Gene3D" id="2.130.10.130">
    <property type="entry name" value="Integrin alpha, N-terminal"/>
    <property type="match status" value="1"/>
</dbReference>
<keyword evidence="7" id="KW-1185">Reference proteome</keyword>
<evidence type="ECO:0000259" key="5">
    <source>
        <dbReference type="SMART" id="SM00560"/>
    </source>
</evidence>
<evidence type="ECO:0000256" key="4">
    <source>
        <dbReference type="SAM" id="SignalP"/>
    </source>
</evidence>
<dbReference type="EMBL" id="CAJVAX010000017">
    <property type="protein sequence ID" value="CAG7640571.1"/>
    <property type="molecule type" value="Genomic_DNA"/>
</dbReference>
<dbReference type="RefSeq" id="WP_205047865.1">
    <property type="nucleotide sequence ID" value="NZ_CAJVAX010000017.1"/>
</dbReference>
<dbReference type="InterPro" id="IPR028994">
    <property type="entry name" value="Integrin_alpha_N"/>
</dbReference>
<evidence type="ECO:0000256" key="2">
    <source>
        <dbReference type="ARBA" id="ARBA00023157"/>
    </source>
</evidence>